<protein>
    <submittedName>
        <fullName evidence="3">Uncharacterized protein</fullName>
    </submittedName>
</protein>
<evidence type="ECO:0000256" key="1">
    <source>
        <dbReference type="SAM" id="MobiDB-lite"/>
    </source>
</evidence>
<feature type="region of interest" description="Disordered" evidence="1">
    <location>
        <begin position="1"/>
        <end position="56"/>
    </location>
</feature>
<dbReference type="Proteomes" id="UP000887565">
    <property type="component" value="Unplaced"/>
</dbReference>
<proteinExistence type="predicted"/>
<accession>A0A915JXA6</accession>
<organism evidence="2 3">
    <name type="scientific">Romanomermis culicivorax</name>
    <name type="common">Nematode worm</name>
    <dbReference type="NCBI Taxonomy" id="13658"/>
    <lineage>
        <taxon>Eukaryota</taxon>
        <taxon>Metazoa</taxon>
        <taxon>Ecdysozoa</taxon>
        <taxon>Nematoda</taxon>
        <taxon>Enoplea</taxon>
        <taxon>Dorylaimia</taxon>
        <taxon>Mermithida</taxon>
        <taxon>Mermithoidea</taxon>
        <taxon>Mermithidae</taxon>
        <taxon>Romanomermis</taxon>
    </lineage>
</organism>
<sequence length="122" mass="12974">MEMYLLPPKPPPRPRPPPPKSSEPPAGPPRLPRKLKPPRDPRPPLPLPPPIPAPPARAASSMKLIWIELMNYLLVSSSPPAAPGSAVISSFASTLADSNSPLFVPQLWGPPPSLLSVALTPL</sequence>
<dbReference type="WBParaSite" id="nRc.2.0.1.t30347-RA">
    <property type="protein sequence ID" value="nRc.2.0.1.t30347-RA"/>
    <property type="gene ID" value="nRc.2.0.1.g30347"/>
</dbReference>
<evidence type="ECO:0000313" key="3">
    <source>
        <dbReference type="WBParaSite" id="nRc.2.0.1.t30347-RA"/>
    </source>
</evidence>
<evidence type="ECO:0000313" key="2">
    <source>
        <dbReference type="Proteomes" id="UP000887565"/>
    </source>
</evidence>
<reference evidence="3" key="1">
    <citation type="submission" date="2022-11" db="UniProtKB">
        <authorList>
            <consortium name="WormBaseParasite"/>
        </authorList>
    </citation>
    <scope>IDENTIFICATION</scope>
</reference>
<dbReference type="AlphaFoldDB" id="A0A915JXA6"/>
<name>A0A915JXA6_ROMCU</name>
<feature type="compositionally biased region" description="Pro residues" evidence="1">
    <location>
        <begin position="43"/>
        <end position="55"/>
    </location>
</feature>
<feature type="compositionally biased region" description="Pro residues" evidence="1">
    <location>
        <begin position="7"/>
        <end position="30"/>
    </location>
</feature>
<keyword evidence="2" id="KW-1185">Reference proteome</keyword>